<dbReference type="PANTHER" id="PTHR38031">
    <property type="entry name" value="SULFUR CARRIER PROTEIN SLR0821-RELATED"/>
    <property type="match status" value="1"/>
</dbReference>
<protein>
    <submittedName>
        <fullName evidence="1">MoaD/ThiS family protein</fullName>
    </submittedName>
</protein>
<gene>
    <name evidence="1" type="ORF">FJZ47_19500</name>
</gene>
<dbReference type="PANTHER" id="PTHR38031:SF1">
    <property type="entry name" value="SULFUR CARRIER PROTEIN CYSO"/>
    <property type="match status" value="1"/>
</dbReference>
<proteinExistence type="predicted"/>
<dbReference type="InterPro" id="IPR016155">
    <property type="entry name" value="Mopterin_synth/thiamin_S_b"/>
</dbReference>
<dbReference type="SUPFAM" id="SSF54285">
    <property type="entry name" value="MoaD/ThiS"/>
    <property type="match status" value="1"/>
</dbReference>
<evidence type="ECO:0000313" key="2">
    <source>
        <dbReference type="Proteomes" id="UP000712673"/>
    </source>
</evidence>
<evidence type="ECO:0000313" key="1">
    <source>
        <dbReference type="EMBL" id="MBM3225962.1"/>
    </source>
</evidence>
<dbReference type="InterPro" id="IPR003749">
    <property type="entry name" value="ThiS/MoaD-like"/>
</dbReference>
<dbReference type="AlphaFoldDB" id="A0A937W3H2"/>
<dbReference type="InterPro" id="IPR052045">
    <property type="entry name" value="Sulfur_Carrier/Prot_Modifier"/>
</dbReference>
<comment type="caution">
    <text evidence="1">The sequence shown here is derived from an EMBL/GenBank/DDBJ whole genome shotgun (WGS) entry which is preliminary data.</text>
</comment>
<dbReference type="EMBL" id="VGLS01000740">
    <property type="protein sequence ID" value="MBM3225962.1"/>
    <property type="molecule type" value="Genomic_DNA"/>
</dbReference>
<name>A0A937W3H2_UNCTE</name>
<dbReference type="Proteomes" id="UP000712673">
    <property type="component" value="Unassembled WGS sequence"/>
</dbReference>
<dbReference type="Gene3D" id="3.10.20.30">
    <property type="match status" value="1"/>
</dbReference>
<dbReference type="InterPro" id="IPR012675">
    <property type="entry name" value="Beta-grasp_dom_sf"/>
</dbReference>
<dbReference type="Pfam" id="PF02597">
    <property type="entry name" value="ThiS"/>
    <property type="match status" value="1"/>
</dbReference>
<reference evidence="1" key="1">
    <citation type="submission" date="2019-03" db="EMBL/GenBank/DDBJ databases">
        <title>Lake Tanganyika Metagenome-Assembled Genomes (MAGs).</title>
        <authorList>
            <person name="Tran P."/>
        </authorList>
    </citation>
    <scope>NUCLEOTIDE SEQUENCE</scope>
    <source>
        <strain evidence="1">K_DeepCast_65m_m2_066</strain>
    </source>
</reference>
<sequence length="89" mass="9681">MAEVWLPTYMQSLTGGLQRVQAGGHTVGQLIDDLEKQYPGLKERLYDEEEDNLMPGLAVVVDGDASLIGLLEQVREDSEVHFLPAIGGG</sequence>
<accession>A0A937W3H2</accession>
<organism evidence="1 2">
    <name type="scientific">Tectimicrobiota bacterium</name>
    <dbReference type="NCBI Taxonomy" id="2528274"/>
    <lineage>
        <taxon>Bacteria</taxon>
        <taxon>Pseudomonadati</taxon>
        <taxon>Nitrospinota/Tectimicrobiota group</taxon>
        <taxon>Candidatus Tectimicrobiota</taxon>
    </lineage>
</organism>